<feature type="transmembrane region" description="Helical" evidence="4">
    <location>
        <begin position="348"/>
        <end position="374"/>
    </location>
</feature>
<feature type="transmembrane region" description="Helical" evidence="4">
    <location>
        <begin position="79"/>
        <end position="103"/>
    </location>
</feature>
<evidence type="ECO:0000256" key="4">
    <source>
        <dbReference type="SAM" id="Phobius"/>
    </source>
</evidence>
<evidence type="ECO:0000256" key="3">
    <source>
        <dbReference type="ARBA" id="ARBA00023136"/>
    </source>
</evidence>
<evidence type="ECO:0000313" key="6">
    <source>
        <dbReference type="EMBL" id="RVV98006.1"/>
    </source>
</evidence>
<dbReference type="InterPro" id="IPR036259">
    <property type="entry name" value="MFS_trans_sf"/>
</dbReference>
<proteinExistence type="predicted"/>
<name>A0A438AH17_9RHOB</name>
<feature type="transmembrane region" description="Helical" evidence="4">
    <location>
        <begin position="291"/>
        <end position="318"/>
    </location>
</feature>
<dbReference type="RefSeq" id="WP_127906671.1">
    <property type="nucleotide sequence ID" value="NZ_RQXX01000003.1"/>
</dbReference>
<dbReference type="InterPro" id="IPR011701">
    <property type="entry name" value="MFS"/>
</dbReference>
<evidence type="ECO:0000259" key="5">
    <source>
        <dbReference type="PROSITE" id="PS50850"/>
    </source>
</evidence>
<evidence type="ECO:0000256" key="1">
    <source>
        <dbReference type="ARBA" id="ARBA00022692"/>
    </source>
</evidence>
<feature type="transmembrane region" description="Helical" evidence="4">
    <location>
        <begin position="139"/>
        <end position="161"/>
    </location>
</feature>
<keyword evidence="2 4" id="KW-1133">Transmembrane helix</keyword>
<feature type="transmembrane region" description="Helical" evidence="4">
    <location>
        <begin position="381"/>
        <end position="399"/>
    </location>
</feature>
<dbReference type="Gene3D" id="1.20.1250.20">
    <property type="entry name" value="MFS general substrate transporter like domains"/>
    <property type="match status" value="2"/>
</dbReference>
<dbReference type="EMBL" id="RQXX01000003">
    <property type="protein sequence ID" value="RVV98006.1"/>
    <property type="molecule type" value="Genomic_DNA"/>
</dbReference>
<keyword evidence="7" id="KW-1185">Reference proteome</keyword>
<dbReference type="OrthoDB" id="1404228at2"/>
<dbReference type="InterPro" id="IPR050327">
    <property type="entry name" value="Proton-linked_MCT"/>
</dbReference>
<dbReference type="GO" id="GO:0022857">
    <property type="term" value="F:transmembrane transporter activity"/>
    <property type="evidence" value="ECO:0007669"/>
    <property type="project" value="InterPro"/>
</dbReference>
<feature type="transmembrane region" description="Helical" evidence="4">
    <location>
        <begin position="220"/>
        <end position="242"/>
    </location>
</feature>
<feature type="transmembrane region" description="Helical" evidence="4">
    <location>
        <begin position="254"/>
        <end position="279"/>
    </location>
</feature>
<reference evidence="6 7" key="1">
    <citation type="submission" date="2018-11" db="EMBL/GenBank/DDBJ databases">
        <title>Mesobaculum littorinae gen. nov., sp. nov., isolated from Littorina scabra that represents a novel genus of the order Rhodobacteraceae.</title>
        <authorList>
            <person name="Li F."/>
        </authorList>
    </citation>
    <scope>NUCLEOTIDE SEQUENCE [LARGE SCALE GENOMIC DNA]</scope>
    <source>
        <strain evidence="6 7">M0103</strain>
    </source>
</reference>
<evidence type="ECO:0000256" key="2">
    <source>
        <dbReference type="ARBA" id="ARBA00022989"/>
    </source>
</evidence>
<sequence>MTFFAFLRANAPFLAAGALLTFASSFGQTFFISIFAGEIRAAFDLSHGAWGTIYAMGTTASALAMVWTGLLIDRFRVRVLGAGVLVCLSLACLGMAAMPVVWLLPLGIFALRLFGQGMCMLIATVAMARWFIAARGRALSIAIMGVEVGSAVLPLAFVALMDVVSWRMLWVLAALMALCLVPLLLPLLRLERTPQAVAQDTQAVGMLGRQWHRRDMLRHWLFWLLIPSLLAPSAFSTAMFFQQVHLAEVKGWDHIAFVALIPVFTLGSVVAMLVSGWLIDRLGTARLMPLYQIPLALAFFIMSGAESLVSAGIAMALLGMTQGANSTVPNAFWAEFFGTRHLGGIRSLATAVLVFGTALGPALTGALIDAGIVFPDQMVGIGLYVLAAAVLTGIAVIRAKPLLSAPEIHVVRP</sequence>
<dbReference type="Proteomes" id="UP000285908">
    <property type="component" value="Unassembled WGS sequence"/>
</dbReference>
<feature type="transmembrane region" description="Helical" evidence="4">
    <location>
        <begin position="51"/>
        <end position="72"/>
    </location>
</feature>
<dbReference type="Pfam" id="PF07690">
    <property type="entry name" value="MFS_1"/>
    <property type="match status" value="1"/>
</dbReference>
<protein>
    <submittedName>
        <fullName evidence="6">MFS transporter</fullName>
    </submittedName>
</protein>
<dbReference type="AlphaFoldDB" id="A0A438AH17"/>
<accession>A0A438AH17</accession>
<feature type="domain" description="Major facilitator superfamily (MFS) profile" evidence="5">
    <location>
        <begin position="13"/>
        <end position="400"/>
    </location>
</feature>
<dbReference type="PANTHER" id="PTHR11360">
    <property type="entry name" value="MONOCARBOXYLATE TRANSPORTER"/>
    <property type="match status" value="1"/>
</dbReference>
<evidence type="ECO:0000313" key="7">
    <source>
        <dbReference type="Proteomes" id="UP000285908"/>
    </source>
</evidence>
<feature type="transmembrane region" description="Helical" evidence="4">
    <location>
        <begin position="109"/>
        <end position="132"/>
    </location>
</feature>
<keyword evidence="1 4" id="KW-0812">Transmembrane</keyword>
<comment type="caution">
    <text evidence="6">The sequence shown here is derived from an EMBL/GenBank/DDBJ whole genome shotgun (WGS) entry which is preliminary data.</text>
</comment>
<dbReference type="PANTHER" id="PTHR11360:SF308">
    <property type="entry name" value="BLL3089 PROTEIN"/>
    <property type="match status" value="1"/>
</dbReference>
<dbReference type="PROSITE" id="PS50850">
    <property type="entry name" value="MFS"/>
    <property type="match status" value="1"/>
</dbReference>
<organism evidence="6 7">
    <name type="scientific">Mesobaculum littorinae</name>
    <dbReference type="NCBI Taxonomy" id="2486419"/>
    <lineage>
        <taxon>Bacteria</taxon>
        <taxon>Pseudomonadati</taxon>
        <taxon>Pseudomonadota</taxon>
        <taxon>Alphaproteobacteria</taxon>
        <taxon>Rhodobacterales</taxon>
        <taxon>Roseobacteraceae</taxon>
        <taxon>Mesobaculum</taxon>
    </lineage>
</organism>
<gene>
    <name evidence="6" type="ORF">EKE94_11105</name>
</gene>
<dbReference type="SUPFAM" id="SSF103473">
    <property type="entry name" value="MFS general substrate transporter"/>
    <property type="match status" value="1"/>
</dbReference>
<keyword evidence="3 4" id="KW-0472">Membrane</keyword>
<dbReference type="InterPro" id="IPR020846">
    <property type="entry name" value="MFS_dom"/>
</dbReference>
<feature type="transmembrane region" description="Helical" evidence="4">
    <location>
        <begin position="167"/>
        <end position="188"/>
    </location>
</feature>